<gene>
    <name evidence="2" type="ORF">MAU_3160</name>
</gene>
<accession>N9VBP5</accession>
<dbReference type="Proteomes" id="UP000013131">
    <property type="component" value="Unassembled WGS sequence"/>
</dbReference>
<dbReference type="PATRIC" id="fig|1188233.3.peg.308"/>
<name>N9VBP5_9BACT</name>
<feature type="transmembrane region" description="Helical" evidence="1">
    <location>
        <begin position="12"/>
        <end position="34"/>
    </location>
</feature>
<evidence type="ECO:0000313" key="3">
    <source>
        <dbReference type="Proteomes" id="UP000013131"/>
    </source>
</evidence>
<keyword evidence="1" id="KW-0812">Transmembrane</keyword>
<feature type="transmembrane region" description="Helical" evidence="1">
    <location>
        <begin position="54"/>
        <end position="84"/>
    </location>
</feature>
<evidence type="ECO:0000256" key="1">
    <source>
        <dbReference type="SAM" id="Phobius"/>
    </source>
</evidence>
<proteinExistence type="predicted"/>
<dbReference type="OrthoDB" id="9975327at2"/>
<sequence length="134" mass="14626">MDNTSKLKKLAIAYLALIGTIIGLGLIIFIWSLIAFGASSNLAALVNPTDPKSLLTFSAGSIALSLIIYLLMVPIGIALIVILIWSAIIAPNQKYLVLFIVGHIFWIVGLVGMIMYLVEYKKMPKQDSMSPMMQ</sequence>
<feature type="transmembrane region" description="Helical" evidence="1">
    <location>
        <begin position="96"/>
        <end position="118"/>
    </location>
</feature>
<dbReference type="AlphaFoldDB" id="N9VBP5"/>
<dbReference type="eggNOG" id="ENOG5032IMD">
    <property type="taxonomic scope" value="Bacteria"/>
</dbReference>
<comment type="caution">
    <text evidence="2">The sequence shown here is derived from an EMBL/GenBank/DDBJ whole genome shotgun (WGS) entry which is preliminary data.</text>
</comment>
<reference evidence="2 3" key="1">
    <citation type="journal article" date="2013" name="Genome Announc.">
        <title>Draft Genome Sequences of Mycoplasma auris and Mycoplasma yeatsii, Two Species of the Ear Canal of Caprinae.</title>
        <authorList>
            <person name="Dordet-Frisoni E."/>
            <person name="Baranowski E."/>
            <person name="Barre A."/>
            <person name="Blanchard A."/>
            <person name="Breton M."/>
            <person name="Couture C."/>
            <person name="Dupuy V."/>
            <person name="Gaurivaud P."/>
            <person name="Jacob D."/>
            <person name="Lemaitre C."/>
            <person name="Manso-Silvan L."/>
            <person name="Nikolski M."/>
            <person name="Nouvel L.X."/>
            <person name="Poumarat F."/>
            <person name="Sirand-Pugnet P."/>
            <person name="Thebault P."/>
            <person name="Theil S."/>
            <person name="Thiaucourt F."/>
            <person name="Citti C."/>
            <person name="Tardy F."/>
        </authorList>
    </citation>
    <scope>NUCLEOTIDE SEQUENCE [LARGE SCALE GENOMIC DNA]</scope>
    <source>
        <strain evidence="2 3">15026</strain>
    </source>
</reference>
<keyword evidence="3" id="KW-1185">Reference proteome</keyword>
<keyword evidence="1" id="KW-1133">Transmembrane helix</keyword>
<evidence type="ECO:0000313" key="2">
    <source>
        <dbReference type="EMBL" id="ENY68831.1"/>
    </source>
</evidence>
<dbReference type="RefSeq" id="WP_004424321.1">
    <property type="nucleotide sequence ID" value="NZ_AORI01000009.1"/>
</dbReference>
<protein>
    <submittedName>
        <fullName evidence="2">Uncharacterized protein</fullName>
    </submittedName>
</protein>
<keyword evidence="1" id="KW-0472">Membrane</keyword>
<organism evidence="2 3">
    <name type="scientific">Metamycoplasma auris 15026</name>
    <dbReference type="NCBI Taxonomy" id="1188233"/>
    <lineage>
        <taxon>Bacteria</taxon>
        <taxon>Bacillati</taxon>
        <taxon>Mycoplasmatota</taxon>
        <taxon>Mycoplasmoidales</taxon>
        <taxon>Metamycoplasmataceae</taxon>
        <taxon>Metamycoplasma</taxon>
    </lineage>
</organism>
<dbReference type="EMBL" id="AORI01000009">
    <property type="protein sequence ID" value="ENY68831.1"/>
    <property type="molecule type" value="Genomic_DNA"/>
</dbReference>